<evidence type="ECO:0000259" key="3">
    <source>
        <dbReference type="Pfam" id="PF07885"/>
    </source>
</evidence>
<protein>
    <submittedName>
        <fullName evidence="4">Ion channel</fullName>
    </submittedName>
</protein>
<keyword evidence="1" id="KW-1133">Transmembrane helix</keyword>
<dbReference type="RefSeq" id="WP_144017304.1">
    <property type="nucleotide sequence ID" value="NZ_FZPD01000001.1"/>
</dbReference>
<feature type="transmembrane region" description="Helical" evidence="1">
    <location>
        <begin position="419"/>
        <end position="437"/>
    </location>
</feature>
<evidence type="ECO:0000313" key="5">
    <source>
        <dbReference type="Proteomes" id="UP000198393"/>
    </source>
</evidence>
<feature type="transmembrane region" description="Helical" evidence="1">
    <location>
        <begin position="540"/>
        <end position="559"/>
    </location>
</feature>
<dbReference type="Pfam" id="PF07885">
    <property type="entry name" value="Ion_trans_2"/>
    <property type="match status" value="1"/>
</dbReference>
<dbReference type="AlphaFoldDB" id="A0A239F4V5"/>
<dbReference type="OrthoDB" id="840832at2"/>
<dbReference type="InterPro" id="IPR013099">
    <property type="entry name" value="K_chnl_dom"/>
</dbReference>
<evidence type="ECO:0000256" key="1">
    <source>
        <dbReference type="SAM" id="Phobius"/>
    </source>
</evidence>
<keyword evidence="2" id="KW-0732">Signal</keyword>
<proteinExistence type="predicted"/>
<gene>
    <name evidence="4" type="ORF">SAMN05421640_0464</name>
</gene>
<keyword evidence="5" id="KW-1185">Reference proteome</keyword>
<evidence type="ECO:0000256" key="2">
    <source>
        <dbReference type="SAM" id="SignalP"/>
    </source>
</evidence>
<dbReference type="Proteomes" id="UP000198393">
    <property type="component" value="Unassembled WGS sequence"/>
</dbReference>
<reference evidence="4 5" key="1">
    <citation type="submission" date="2017-06" db="EMBL/GenBank/DDBJ databases">
        <authorList>
            <person name="Kim H.J."/>
            <person name="Triplett B.A."/>
        </authorList>
    </citation>
    <scope>NUCLEOTIDE SEQUENCE [LARGE SCALE GENOMIC DNA]</scope>
    <source>
        <strain evidence="4 5">DSM 19307</strain>
    </source>
</reference>
<feature type="domain" description="Potassium channel" evidence="3">
    <location>
        <begin position="553"/>
        <end position="611"/>
    </location>
</feature>
<dbReference type="EMBL" id="FZPD01000001">
    <property type="protein sequence ID" value="SNS51283.1"/>
    <property type="molecule type" value="Genomic_DNA"/>
</dbReference>
<feature type="chain" id="PRO_5012850970" evidence="2">
    <location>
        <begin position="20"/>
        <end position="615"/>
    </location>
</feature>
<dbReference type="SUPFAM" id="SSF81324">
    <property type="entry name" value="Voltage-gated potassium channels"/>
    <property type="match status" value="1"/>
</dbReference>
<keyword evidence="1" id="KW-0812">Transmembrane</keyword>
<feature type="transmembrane region" description="Helical" evidence="1">
    <location>
        <begin position="590"/>
        <end position="614"/>
    </location>
</feature>
<organism evidence="4 5">
    <name type="scientific">Ekhidna lutea</name>
    <dbReference type="NCBI Taxonomy" id="447679"/>
    <lineage>
        <taxon>Bacteria</taxon>
        <taxon>Pseudomonadati</taxon>
        <taxon>Bacteroidota</taxon>
        <taxon>Cytophagia</taxon>
        <taxon>Cytophagales</taxon>
        <taxon>Reichenbachiellaceae</taxon>
        <taxon>Ekhidna</taxon>
    </lineage>
</organism>
<accession>A0A239F4V5</accession>
<feature type="signal peptide" evidence="2">
    <location>
        <begin position="1"/>
        <end position="19"/>
    </location>
</feature>
<name>A0A239F4V5_EKHLU</name>
<keyword evidence="1" id="KW-0472">Membrane</keyword>
<evidence type="ECO:0000313" key="4">
    <source>
        <dbReference type="EMBL" id="SNS51283.1"/>
    </source>
</evidence>
<sequence length="615" mass="72263">MKYLLACCLLFTLMLSAYSQKEIEFKRHSYSEFLQMIQQEKDTLFEYSDAIIEFNPETDQRFKIFYKSKDSVWTKQPVDTIRIDKYVMLENVHFDHTLTMDSLNGELVNALGGVWYKCRFDGMVDMQQSVSFRIYNSAIDNHFRVITRGFKMPDPLRLELTEPRLEFRNNRVVKDFNVNSGWVEKDNRSRVNVDSNEFHIEDHKGNYAFSIWVENCFRISIADNTIWSVAPNEVEIKSAQWANIQNNRFLSYIIVDLTEFYGLERVQFTRNSFDNFMQFSLTPDLPPSAFIDWSQFKGKMISDNGFGPYISVLMLKDQAYLEANQHKKVFLQQYYDSVRIANADAFLGEMAIRGRLREHFKAKYDTEQANAVFIDLKDLETKRLAYLYGQYPTFKTYFKWKINQFLKLFVDYGTEPAKAIVFAVYVIAFFALIYLFFPNSWDSHGRTRIMDRYRFFLKYLNRNEGASEVYQEEKEKELMPFHEFREVLEREGKTAPKFFYATALPLYKWSVSGSRLSGWFLSKIDVLNGKWSEVPEKGRFFKSALVIGAFLIALLYDLFIKVLNAVMLSINTFTTLGFGEIPIKGLPRYLAIIQGFIGWFMLTIFSVSLISQLLN</sequence>